<sequence>MSEFSGLVCWDASSVPSYQPNDEDVPLSDLAFLYEVAQKLTGCNSHVMYASKVPPWAYLNKDIFDFDLFNYNAQQATCLRAETAQTEKEEVT</sequence>
<dbReference type="EMBL" id="CAKXAJ010025439">
    <property type="protein sequence ID" value="CAH2239478.1"/>
    <property type="molecule type" value="Genomic_DNA"/>
</dbReference>
<comment type="caution">
    <text evidence="1">The sequence shown here is derived from an EMBL/GenBank/DDBJ whole genome shotgun (WGS) entry which is preliminary data.</text>
</comment>
<protein>
    <submittedName>
        <fullName evidence="1">Jg21485 protein</fullName>
    </submittedName>
</protein>
<dbReference type="AlphaFoldDB" id="A0A8S4RQX4"/>
<organism evidence="1 2">
    <name type="scientific">Pararge aegeria aegeria</name>
    <dbReference type="NCBI Taxonomy" id="348720"/>
    <lineage>
        <taxon>Eukaryota</taxon>
        <taxon>Metazoa</taxon>
        <taxon>Ecdysozoa</taxon>
        <taxon>Arthropoda</taxon>
        <taxon>Hexapoda</taxon>
        <taxon>Insecta</taxon>
        <taxon>Pterygota</taxon>
        <taxon>Neoptera</taxon>
        <taxon>Endopterygota</taxon>
        <taxon>Lepidoptera</taxon>
        <taxon>Glossata</taxon>
        <taxon>Ditrysia</taxon>
        <taxon>Papilionoidea</taxon>
        <taxon>Nymphalidae</taxon>
        <taxon>Satyrinae</taxon>
        <taxon>Satyrini</taxon>
        <taxon>Parargina</taxon>
        <taxon>Pararge</taxon>
    </lineage>
</organism>
<evidence type="ECO:0000313" key="2">
    <source>
        <dbReference type="Proteomes" id="UP000838756"/>
    </source>
</evidence>
<proteinExistence type="predicted"/>
<keyword evidence="2" id="KW-1185">Reference proteome</keyword>
<accession>A0A8S4RQX4</accession>
<evidence type="ECO:0000313" key="1">
    <source>
        <dbReference type="EMBL" id="CAH2239478.1"/>
    </source>
</evidence>
<dbReference type="Proteomes" id="UP000838756">
    <property type="component" value="Unassembled WGS sequence"/>
</dbReference>
<gene>
    <name evidence="1" type="primary">jg21485</name>
    <name evidence="1" type="ORF">PAEG_LOCUS16182</name>
</gene>
<reference evidence="1" key="1">
    <citation type="submission" date="2022-03" db="EMBL/GenBank/DDBJ databases">
        <authorList>
            <person name="Lindestad O."/>
        </authorList>
    </citation>
    <scope>NUCLEOTIDE SEQUENCE</scope>
</reference>
<name>A0A8S4RQX4_9NEOP</name>